<comment type="caution">
    <text evidence="7">The sequence shown here is derived from an EMBL/GenBank/DDBJ whole genome shotgun (WGS) entry which is preliminary data.</text>
</comment>
<name>A0A0G0JHU5_9BACT</name>
<feature type="binding site" evidence="5">
    <location>
        <position position="71"/>
    </location>
    <ligand>
        <name>S-adenosyl-L-methionine</name>
        <dbReference type="ChEBI" id="CHEBI:59789"/>
    </ligand>
</feature>
<evidence type="ECO:0000256" key="2">
    <source>
        <dbReference type="ARBA" id="ARBA00022679"/>
    </source>
</evidence>
<dbReference type="CDD" id="cd02440">
    <property type="entry name" value="AdoMet_MTases"/>
    <property type="match status" value="1"/>
</dbReference>
<dbReference type="GO" id="GO:0000179">
    <property type="term" value="F:rRNA (adenine-N6,N6-)-dimethyltransferase activity"/>
    <property type="evidence" value="ECO:0007669"/>
    <property type="project" value="UniProtKB-UniRule"/>
</dbReference>
<dbReference type="Pfam" id="PF00398">
    <property type="entry name" value="RrnaAD"/>
    <property type="match status" value="1"/>
</dbReference>
<keyword evidence="4 5" id="KW-0694">RNA-binding</keyword>
<dbReference type="AlphaFoldDB" id="A0A0G0JHU5"/>
<evidence type="ECO:0000313" key="7">
    <source>
        <dbReference type="EMBL" id="KKQ36354.1"/>
    </source>
</evidence>
<feature type="binding site" evidence="5">
    <location>
        <position position="50"/>
    </location>
    <ligand>
        <name>S-adenosyl-L-methionine</name>
        <dbReference type="ChEBI" id="CHEBI:59789"/>
    </ligand>
</feature>
<dbReference type="PROSITE" id="PS01131">
    <property type="entry name" value="RRNA_A_DIMETH"/>
    <property type="match status" value="1"/>
</dbReference>
<feature type="domain" description="Ribosomal RNA adenine methylase transferase N-terminal" evidence="6">
    <location>
        <begin position="36"/>
        <end position="205"/>
    </location>
</feature>
<keyword evidence="3 5" id="KW-0949">S-adenosyl-L-methionine</keyword>
<dbReference type="SUPFAM" id="SSF53335">
    <property type="entry name" value="S-adenosyl-L-methionine-dependent methyltransferases"/>
    <property type="match status" value="1"/>
</dbReference>
<evidence type="ECO:0000256" key="4">
    <source>
        <dbReference type="ARBA" id="ARBA00022884"/>
    </source>
</evidence>
<gene>
    <name evidence="7" type="ORF">US53_C0056G0009</name>
</gene>
<dbReference type="GO" id="GO:0003723">
    <property type="term" value="F:RNA binding"/>
    <property type="evidence" value="ECO:0007669"/>
    <property type="project" value="UniProtKB-UniRule"/>
</dbReference>
<dbReference type="InterPro" id="IPR020598">
    <property type="entry name" value="rRNA_Ade_methylase_Trfase_N"/>
</dbReference>
<dbReference type="InterPro" id="IPR020596">
    <property type="entry name" value="rRNA_Ade_Mease_Trfase_CS"/>
</dbReference>
<evidence type="ECO:0000256" key="5">
    <source>
        <dbReference type="PROSITE-ProRule" id="PRU01026"/>
    </source>
</evidence>
<keyword evidence="2 5" id="KW-0808">Transferase</keyword>
<dbReference type="Proteomes" id="UP000034591">
    <property type="component" value="Unassembled WGS sequence"/>
</dbReference>
<evidence type="ECO:0000256" key="1">
    <source>
        <dbReference type="ARBA" id="ARBA00022603"/>
    </source>
</evidence>
<comment type="similarity">
    <text evidence="5">Belongs to the class I-like SAM-binding methyltransferase superfamily. rRNA adenine N(6)-methyltransferase family.</text>
</comment>
<dbReference type="Gene3D" id="3.40.50.150">
    <property type="entry name" value="Vaccinia Virus protein VP39"/>
    <property type="match status" value="1"/>
</dbReference>
<evidence type="ECO:0000256" key="3">
    <source>
        <dbReference type="ARBA" id="ARBA00022691"/>
    </source>
</evidence>
<evidence type="ECO:0000259" key="6">
    <source>
        <dbReference type="SMART" id="SM00650"/>
    </source>
</evidence>
<dbReference type="STRING" id="1618545.US53_C0056G0009"/>
<dbReference type="PROSITE" id="PS51689">
    <property type="entry name" value="SAM_RNA_A_N6_MT"/>
    <property type="match status" value="1"/>
</dbReference>
<dbReference type="SMART" id="SM00650">
    <property type="entry name" value="rADc"/>
    <property type="match status" value="1"/>
</dbReference>
<sequence length="227" mass="26554">MDKKFVTNEIFRINKIIPNEKLGQHFIVNRKYLNLMADGIDKDTIVIEIGSGFGQLTEALTIKAKRVIAIEIDKRFKRSLYDLAKKYKKLELIFDDALKVPFDKLIDKKLIRRGRVMVIANLPYHITEPLFNKMLHYPNIKMRLMVGKKFGYQAQIKDPEDLHFTSLSFLVRSFYDVNLICEVPKNAFNPQPKTDSMILDFLPKKMNLDDKVDFLSRGLFLFQKYGT</sequence>
<dbReference type="InterPro" id="IPR001737">
    <property type="entry name" value="KsgA/Erm"/>
</dbReference>
<keyword evidence="1 5" id="KW-0489">Methyltransferase</keyword>
<feature type="binding site" evidence="5">
    <location>
        <position position="27"/>
    </location>
    <ligand>
        <name>S-adenosyl-L-methionine</name>
        <dbReference type="ChEBI" id="CHEBI:59789"/>
    </ligand>
</feature>
<accession>A0A0G0JHU5</accession>
<protein>
    <submittedName>
        <fullName evidence="7">Ribosomal RNA small subunit methyltransferase A</fullName>
    </submittedName>
</protein>
<dbReference type="InterPro" id="IPR029063">
    <property type="entry name" value="SAM-dependent_MTases_sf"/>
</dbReference>
<dbReference type="PANTHER" id="PTHR11727:SF7">
    <property type="entry name" value="DIMETHYLADENOSINE TRANSFERASE-RELATED"/>
    <property type="match status" value="1"/>
</dbReference>
<proteinExistence type="inferred from homology"/>
<feature type="binding site" evidence="5">
    <location>
        <position position="121"/>
    </location>
    <ligand>
        <name>S-adenosyl-L-methionine</name>
        <dbReference type="ChEBI" id="CHEBI:59789"/>
    </ligand>
</feature>
<feature type="binding site" evidence="5">
    <location>
        <position position="96"/>
    </location>
    <ligand>
        <name>S-adenosyl-L-methionine</name>
        <dbReference type="ChEBI" id="CHEBI:59789"/>
    </ligand>
</feature>
<dbReference type="PANTHER" id="PTHR11727">
    <property type="entry name" value="DIMETHYLADENOSINE TRANSFERASE"/>
    <property type="match status" value="1"/>
</dbReference>
<organism evidence="7 8">
    <name type="scientific">Candidatus Woesebacteria bacterium GW2011_GWA1_37_7</name>
    <dbReference type="NCBI Taxonomy" id="1618545"/>
    <lineage>
        <taxon>Bacteria</taxon>
        <taxon>Candidatus Woeseibacteriota</taxon>
    </lineage>
</organism>
<reference evidence="7 8" key="1">
    <citation type="journal article" date="2015" name="Nature">
        <title>rRNA introns, odd ribosomes, and small enigmatic genomes across a large radiation of phyla.</title>
        <authorList>
            <person name="Brown C.T."/>
            <person name="Hug L.A."/>
            <person name="Thomas B.C."/>
            <person name="Sharon I."/>
            <person name="Castelle C.J."/>
            <person name="Singh A."/>
            <person name="Wilkins M.J."/>
            <person name="Williams K.H."/>
            <person name="Banfield J.F."/>
        </authorList>
    </citation>
    <scope>NUCLEOTIDE SEQUENCE [LARGE SCALE GENOMIC DNA]</scope>
</reference>
<dbReference type="EMBL" id="LBTI01000056">
    <property type="protein sequence ID" value="KKQ36354.1"/>
    <property type="molecule type" value="Genomic_DNA"/>
</dbReference>
<evidence type="ECO:0000313" key="8">
    <source>
        <dbReference type="Proteomes" id="UP000034591"/>
    </source>
</evidence>
<feature type="binding site" evidence="5">
    <location>
        <position position="25"/>
    </location>
    <ligand>
        <name>S-adenosyl-L-methionine</name>
        <dbReference type="ChEBI" id="CHEBI:59789"/>
    </ligand>
</feature>